<evidence type="ECO:0000256" key="1">
    <source>
        <dbReference type="SAM" id="MobiDB-lite"/>
    </source>
</evidence>
<dbReference type="InterPro" id="IPR020483">
    <property type="entry name" value="Uncharacterised_YgbA"/>
</dbReference>
<dbReference type="Proteomes" id="UP001296967">
    <property type="component" value="Unassembled WGS sequence"/>
</dbReference>
<dbReference type="Pfam" id="PF11756">
    <property type="entry name" value="YgbA_NO"/>
    <property type="match status" value="1"/>
</dbReference>
<gene>
    <name evidence="2" type="ORF">CCR82_11690</name>
</gene>
<feature type="compositionally biased region" description="Low complexity" evidence="1">
    <location>
        <begin position="1"/>
        <end position="18"/>
    </location>
</feature>
<evidence type="ECO:0000313" key="3">
    <source>
        <dbReference type="Proteomes" id="UP001296967"/>
    </source>
</evidence>
<dbReference type="NCBIfam" id="NF007714">
    <property type="entry name" value="PRK10410.1-2"/>
    <property type="match status" value="1"/>
</dbReference>
<protein>
    <recommendedName>
        <fullName evidence="4">Nitrous oxide-stimulated promoter family protein</fullName>
    </recommendedName>
</protein>
<dbReference type="EMBL" id="NHSF01000059">
    <property type="protein sequence ID" value="MBK5931169.1"/>
    <property type="molecule type" value="Genomic_DNA"/>
</dbReference>
<evidence type="ECO:0000313" key="2">
    <source>
        <dbReference type="EMBL" id="MBK5931169.1"/>
    </source>
</evidence>
<reference evidence="2" key="1">
    <citation type="submission" date="2017-05" db="EMBL/GenBank/DDBJ databases">
        <authorList>
            <person name="Imhoff J.F."/>
            <person name="Rahn T."/>
            <person name="Kuenzel S."/>
            <person name="Neulinger S.C."/>
        </authorList>
    </citation>
    <scope>NUCLEOTIDE SEQUENCE</scope>
    <source>
        <strain evidence="2">DSM 4395</strain>
    </source>
</reference>
<proteinExistence type="predicted"/>
<feature type="region of interest" description="Disordered" evidence="1">
    <location>
        <begin position="1"/>
        <end position="30"/>
    </location>
</feature>
<reference evidence="2" key="2">
    <citation type="journal article" date="2020" name="Microorganisms">
        <title>Osmotic Adaptation and Compatible Solute Biosynthesis of Phototrophic Bacteria as Revealed from Genome Analyses.</title>
        <authorList>
            <person name="Imhoff J.F."/>
            <person name="Rahn T."/>
            <person name="Kunzel S."/>
            <person name="Keller A."/>
            <person name="Neulinger S.C."/>
        </authorList>
    </citation>
    <scope>NUCLEOTIDE SEQUENCE</scope>
    <source>
        <strain evidence="2">DSM 4395</strain>
    </source>
</reference>
<organism evidence="2 3">
    <name type="scientific">Halochromatium salexigens</name>
    <name type="common">Chromatium salexigens</name>
    <dbReference type="NCBI Taxonomy" id="49447"/>
    <lineage>
        <taxon>Bacteria</taxon>
        <taxon>Pseudomonadati</taxon>
        <taxon>Pseudomonadota</taxon>
        <taxon>Gammaproteobacteria</taxon>
        <taxon>Chromatiales</taxon>
        <taxon>Chromatiaceae</taxon>
        <taxon>Halochromatium</taxon>
    </lineage>
</organism>
<dbReference type="AlphaFoldDB" id="A0AAJ0XFN2"/>
<accession>A0AAJ0XFN2</accession>
<evidence type="ECO:0008006" key="4">
    <source>
        <dbReference type="Google" id="ProtNLM"/>
    </source>
</evidence>
<keyword evidence="3" id="KW-1185">Reference proteome</keyword>
<sequence>MPVQRPSSPARSASSRSSKQAALRPANRGRRIRREKRAIAAMCALYCRAHHAGSAEAARLCGACEDLLRYAHQRLDQCVFGELKQPCDQCATDCYSKTQRPRLRAVMRYAEPRLRWRHPLLSLLRLIDKWRAR</sequence>
<name>A0AAJ0XFN2_HALSE</name>
<comment type="caution">
    <text evidence="2">The sequence shown here is derived from an EMBL/GenBank/DDBJ whole genome shotgun (WGS) entry which is preliminary data.</text>
</comment>